<dbReference type="PROSITE" id="PS50234">
    <property type="entry name" value="VWFA"/>
    <property type="match status" value="1"/>
</dbReference>
<dbReference type="AlphaFoldDB" id="A0A1M7Y7K4"/>
<dbReference type="Proteomes" id="UP000184603">
    <property type="component" value="Unassembled WGS sequence"/>
</dbReference>
<sequence>MRFRVWLKFLSVMVLLLPVSALCAEKPRVMLILDSSGSMWGQIDGKAKIEIAREALGEIIDTIPAEYETGLMAYGHRRKGDCQDIETLVDFGPHSPAAMKKRIAEISPKGKTPLSASVQMAAKTLRSTEEKATVILLTDGLETCDADPCQVAADLARSGVDFTVHVVGFDLSEGDQGRLRCLADKTGGLFVAAGDAKALKTALATTVEKVKAPPPPVVEKPGTATLNGPAQVTVGETFSVNWQGPNSRNDFICLASRDQKKQDCCDYIYTEQGNPVQLAAKCEAGDYELRYIHGYSDTIISREDIAVVPAQVELQIPAAVKAATPVEVTWRGPGYPTDYISIAEGDQPGHSYLNYTYTSTGSPLKVQAPSIPGTYEVRYVLGQGDTMLARKSLTVEPVTATVTAPQTVDAAASFTTQWQGPNNDRDYISIAVPAEDGSNYATYAYTSNGNPVTLTAPSAPGTYEVRYVLGQDDVILARQSLEVKGAGAQIEVPATVNIASGFNVQWQGPNNERDYISIASPGDAGSTYLTYSYTNTGNPVKLVAPSAPGTYEVRYILGQDDVILSRQPLEVKDVGAQIQTAASIPAGNTIEVNWQGPNNDGDYISLARADQGSADYLYYQYTTAGSPVTLKLPVIPGNYEVRYILGQDNRLLAKQVVELTPITAGVQGPASAPAGTEIEVSWQGPNAEMDYISIARPGEDGSSYAQYEYTNAGNPVKVMTPEEPGEYEIRYIFGDGDTIMARTGLKIE</sequence>
<protein>
    <submittedName>
        <fullName evidence="2">Ca-activated chloride channel family protein</fullName>
    </submittedName>
</protein>
<accession>A0A1M7Y7K4</accession>
<dbReference type="InterPro" id="IPR036465">
    <property type="entry name" value="vWFA_dom_sf"/>
</dbReference>
<dbReference type="Gene3D" id="3.40.50.410">
    <property type="entry name" value="von Willebrand factor, type A domain"/>
    <property type="match status" value="1"/>
</dbReference>
<dbReference type="EMBL" id="FRFE01000010">
    <property type="protein sequence ID" value="SHO48613.1"/>
    <property type="molecule type" value="Genomic_DNA"/>
</dbReference>
<dbReference type="STRING" id="1121416.SAMN02745220_02401"/>
<feature type="domain" description="VWFA" evidence="1">
    <location>
        <begin position="28"/>
        <end position="207"/>
    </location>
</feature>
<dbReference type="Pfam" id="PF13519">
    <property type="entry name" value="VWA_2"/>
    <property type="match status" value="1"/>
</dbReference>
<dbReference type="InterPro" id="IPR002035">
    <property type="entry name" value="VWF_A"/>
</dbReference>
<evidence type="ECO:0000313" key="3">
    <source>
        <dbReference type="Proteomes" id="UP000184603"/>
    </source>
</evidence>
<reference evidence="2 3" key="1">
    <citation type="submission" date="2016-12" db="EMBL/GenBank/DDBJ databases">
        <authorList>
            <person name="Song W.-J."/>
            <person name="Kurnit D.M."/>
        </authorList>
    </citation>
    <scope>NUCLEOTIDE SEQUENCE [LARGE SCALE GENOMIC DNA]</scope>
    <source>
        <strain evidence="2 3">DSM 18488</strain>
    </source>
</reference>
<evidence type="ECO:0000259" key="1">
    <source>
        <dbReference type="PROSITE" id="PS50234"/>
    </source>
</evidence>
<dbReference type="SUPFAM" id="SSF53300">
    <property type="entry name" value="vWA-like"/>
    <property type="match status" value="1"/>
</dbReference>
<organism evidence="2 3">
    <name type="scientific">Desulfopila aestuarii DSM 18488</name>
    <dbReference type="NCBI Taxonomy" id="1121416"/>
    <lineage>
        <taxon>Bacteria</taxon>
        <taxon>Pseudomonadati</taxon>
        <taxon>Thermodesulfobacteriota</taxon>
        <taxon>Desulfobulbia</taxon>
        <taxon>Desulfobulbales</taxon>
        <taxon>Desulfocapsaceae</taxon>
        <taxon>Desulfopila</taxon>
    </lineage>
</organism>
<dbReference type="RefSeq" id="WP_073613691.1">
    <property type="nucleotide sequence ID" value="NZ_FRFE01000010.1"/>
</dbReference>
<proteinExistence type="predicted"/>
<name>A0A1M7Y7K4_9BACT</name>
<gene>
    <name evidence="2" type="ORF">SAMN02745220_02401</name>
</gene>
<keyword evidence="3" id="KW-1185">Reference proteome</keyword>
<evidence type="ECO:0000313" key="2">
    <source>
        <dbReference type="EMBL" id="SHO48613.1"/>
    </source>
</evidence>
<dbReference type="SMART" id="SM00327">
    <property type="entry name" value="VWA"/>
    <property type="match status" value="1"/>
</dbReference>
<dbReference type="OrthoDB" id="9783818at2"/>